<dbReference type="EMBL" id="CM042038">
    <property type="protein sequence ID" value="KAI3731755.1"/>
    <property type="molecule type" value="Genomic_DNA"/>
</dbReference>
<reference evidence="2" key="1">
    <citation type="journal article" date="2022" name="Mol. Ecol. Resour.">
        <title>The genomes of chicory, endive, great burdock and yacon provide insights into Asteraceae palaeo-polyploidization history and plant inulin production.</title>
        <authorList>
            <person name="Fan W."/>
            <person name="Wang S."/>
            <person name="Wang H."/>
            <person name="Wang A."/>
            <person name="Jiang F."/>
            <person name="Liu H."/>
            <person name="Zhao H."/>
            <person name="Xu D."/>
            <person name="Zhang Y."/>
        </authorList>
    </citation>
    <scope>NUCLEOTIDE SEQUENCE [LARGE SCALE GENOMIC DNA]</scope>
    <source>
        <strain evidence="2">cv. Yunnan</strain>
    </source>
</reference>
<protein>
    <submittedName>
        <fullName evidence="1">Uncharacterized protein</fullName>
    </submittedName>
</protein>
<accession>A0ACB9CBX9</accession>
<evidence type="ECO:0000313" key="1">
    <source>
        <dbReference type="EMBL" id="KAI3731755.1"/>
    </source>
</evidence>
<proteinExistence type="predicted"/>
<evidence type="ECO:0000313" key="2">
    <source>
        <dbReference type="Proteomes" id="UP001056120"/>
    </source>
</evidence>
<sequence length="896" mass="100368">MATDGAHRLKSVKSLPVDRVVVDDDSPYGQSSSFLRNDGPSVDDEDANPSVSPLGSALGSWGNKRWGDTGSYAAKKCISLWQWHTHVIQKHHSWFQSSDGNWELAKILSISGTESFISYSEGKSKAGPVLVAINPFKKIPLYGNDYIEAYKSKSKDSPHVYAIADTAIKEMIRDEVNQSIVISGESGAGKTETAKIAMQYLAALGGGSGIEYEILKTNPILEAFGNAKTSRNNNSSRFGKNEMILEHEYSFTTAFLCSDNNKNEYHGKLIEIHFSETGKISGVQIQTFLLEKSRVVQCTEGERSYHSFYQLCAGAPPPLREKLNLKSVHDYKYLQQSTCYSINGVNDAEQFRIESLDAVHVSKENQENAFTMLAAVLWLGNVTFSIVDNENHVEPVIDEALLNVSKLIGCEADGLKLALSTRKMKVGNENIVQKLTLSQAIDTRDALAKSIYSCLFDWLVEQINKSLAAGKCRTGRSISILDIYGFESFDEYIQDGIDWAKMEFEDNQDCLNLFEKVMYDTSGFLEKNRDLLHLDSIKLLSSCTCELPQAFASNMLSSSEKPVLGPLHKSGGADSQKLSVVTKFKGQLFQLMQRLESTTPHFIRCIKPNNSQSPGVYHQGLVLQQLRCCGVLEVVRISRSGFPTRLSHQKFARRYGFLLLEHVALQDPLSVSVAILHQFDILPEMYQIGYTKLFFRTGQIGKLVDARNRTLNVARGEKSRKEFAILLERHRAAVLIQKHIKAKIHRKRFEDIHGASIMLQAVIRDCLVRRCSGDIGLLQFGPGKGNQSDEVVVKSSYLAELQRRILKAEAGLKEKEEENDILLQRLQQYESRWSQYELKMKSMEDVWQKQMLSLQSSLSIAKKSLSLNDSERNSDASINTLTNDENNPARDATNVS</sequence>
<comment type="caution">
    <text evidence="1">The sequence shown here is derived from an EMBL/GenBank/DDBJ whole genome shotgun (WGS) entry which is preliminary data.</text>
</comment>
<gene>
    <name evidence="1" type="ORF">L1987_62944</name>
</gene>
<reference evidence="1 2" key="2">
    <citation type="journal article" date="2022" name="Mol. Ecol. Resour.">
        <title>The genomes of chicory, endive, great burdock and yacon provide insights into Asteraceae paleo-polyploidization history and plant inulin production.</title>
        <authorList>
            <person name="Fan W."/>
            <person name="Wang S."/>
            <person name="Wang H."/>
            <person name="Wang A."/>
            <person name="Jiang F."/>
            <person name="Liu H."/>
            <person name="Zhao H."/>
            <person name="Xu D."/>
            <person name="Zhang Y."/>
        </authorList>
    </citation>
    <scope>NUCLEOTIDE SEQUENCE [LARGE SCALE GENOMIC DNA]</scope>
    <source>
        <strain evidence="2">cv. Yunnan</strain>
        <tissue evidence="1">Leaves</tissue>
    </source>
</reference>
<organism evidence="1 2">
    <name type="scientific">Smallanthus sonchifolius</name>
    <dbReference type="NCBI Taxonomy" id="185202"/>
    <lineage>
        <taxon>Eukaryota</taxon>
        <taxon>Viridiplantae</taxon>
        <taxon>Streptophyta</taxon>
        <taxon>Embryophyta</taxon>
        <taxon>Tracheophyta</taxon>
        <taxon>Spermatophyta</taxon>
        <taxon>Magnoliopsida</taxon>
        <taxon>eudicotyledons</taxon>
        <taxon>Gunneridae</taxon>
        <taxon>Pentapetalae</taxon>
        <taxon>asterids</taxon>
        <taxon>campanulids</taxon>
        <taxon>Asterales</taxon>
        <taxon>Asteraceae</taxon>
        <taxon>Asteroideae</taxon>
        <taxon>Heliantheae alliance</taxon>
        <taxon>Millerieae</taxon>
        <taxon>Smallanthus</taxon>
    </lineage>
</organism>
<keyword evidence="2" id="KW-1185">Reference proteome</keyword>
<dbReference type="Proteomes" id="UP001056120">
    <property type="component" value="Linkage Group LG21"/>
</dbReference>
<name>A0ACB9CBX9_9ASTR</name>